<dbReference type="eggNOG" id="ENOG50330C3">
    <property type="taxonomic scope" value="Bacteria"/>
</dbReference>
<dbReference type="PANTHER" id="PTHR38978">
    <property type="entry name" value="DUF2787 DOMAIN-CONTAINING PROTEIN"/>
    <property type="match status" value="1"/>
</dbReference>
<dbReference type="PANTHER" id="PTHR38978:SF2">
    <property type="entry name" value="DUF2787 DOMAIN-CONTAINING PROTEIN"/>
    <property type="match status" value="1"/>
</dbReference>
<organism evidence="1 2">
    <name type="scientific">Alishewanella jeotgali KCTC 22429</name>
    <dbReference type="NCBI Taxonomy" id="1129374"/>
    <lineage>
        <taxon>Bacteria</taxon>
        <taxon>Pseudomonadati</taxon>
        <taxon>Pseudomonadota</taxon>
        <taxon>Gammaproteobacteria</taxon>
        <taxon>Alteromonadales</taxon>
        <taxon>Alteromonadaceae</taxon>
        <taxon>Alishewanella</taxon>
    </lineage>
</organism>
<dbReference type="Pfam" id="PF10980">
    <property type="entry name" value="DUF2787"/>
    <property type="match status" value="1"/>
</dbReference>
<dbReference type="PATRIC" id="fig|1129374.4.peg.2422"/>
<evidence type="ECO:0000313" key="2">
    <source>
        <dbReference type="Proteomes" id="UP000012046"/>
    </source>
</evidence>
<keyword evidence="2" id="KW-1185">Reference proteome</keyword>
<sequence>MRIQYEGLALPVTKRFIDALIEVIEPVKEPMAEFITVNFRDPKYSAEQGGYHPVEIMITGRCGRYELCYITDFCYAGIGDCAELVKSLDFEFIAGTFQDITGYYPIEVAREIYPIWEDNFLTYWLDMGVFEVEVSS</sequence>
<name>H3ZGE2_9ALTE</name>
<dbReference type="STRING" id="1129374.AJE_12194"/>
<dbReference type="Proteomes" id="UP000012046">
    <property type="component" value="Unassembled WGS sequence"/>
</dbReference>
<comment type="caution">
    <text evidence="1">The sequence shown here is derived from an EMBL/GenBank/DDBJ whole genome shotgun (WGS) entry which is preliminary data.</text>
</comment>
<dbReference type="InterPro" id="IPR021248">
    <property type="entry name" value="DUF2787"/>
</dbReference>
<dbReference type="Gene3D" id="3.10.450.430">
    <property type="entry name" value="Protein of unknown function DUF2787"/>
    <property type="match status" value="1"/>
</dbReference>
<evidence type="ECO:0000313" key="1">
    <source>
        <dbReference type="EMBL" id="EHR40462.1"/>
    </source>
</evidence>
<dbReference type="AlphaFoldDB" id="H3ZGE2"/>
<proteinExistence type="predicted"/>
<dbReference type="EMBL" id="AHTH01000039">
    <property type="protein sequence ID" value="EHR40462.1"/>
    <property type="molecule type" value="Genomic_DNA"/>
</dbReference>
<accession>H3ZGE2</accession>
<gene>
    <name evidence="1" type="ORF">AJE_12194</name>
</gene>
<dbReference type="RefSeq" id="WP_008951117.1">
    <property type="nucleotide sequence ID" value="NZ_AHTH01000039.1"/>
</dbReference>
<evidence type="ECO:0008006" key="3">
    <source>
        <dbReference type="Google" id="ProtNLM"/>
    </source>
</evidence>
<protein>
    <recommendedName>
        <fullName evidence="3">DUF2787 domain-containing protein</fullName>
    </recommendedName>
</protein>
<reference evidence="1 2" key="1">
    <citation type="journal article" date="2012" name="J. Bacteriol.">
        <title>Genome Sequence of Extracellular-Protease-Producing Alishewanella jeotgali Isolated from Traditional Korean Fermented Seafood.</title>
        <authorList>
            <person name="Jung J."/>
            <person name="Chun J."/>
            <person name="Park W."/>
        </authorList>
    </citation>
    <scope>NUCLEOTIDE SEQUENCE [LARGE SCALE GENOMIC DNA]</scope>
    <source>
        <strain evidence="1 2">KCTC 22429</strain>
    </source>
</reference>